<dbReference type="Gene3D" id="3.90.550.10">
    <property type="entry name" value="Spore Coat Polysaccharide Biosynthesis Protein SpsA, Chain A"/>
    <property type="match status" value="1"/>
</dbReference>
<reference evidence="5" key="1">
    <citation type="submission" date="2020-11" db="EMBL/GenBank/DDBJ databases">
        <authorList>
            <consortium name="DOE Joint Genome Institute"/>
            <person name="Ahrendt S."/>
            <person name="Riley R."/>
            <person name="Andreopoulos W."/>
            <person name="Labutti K."/>
            <person name="Pangilinan J."/>
            <person name="Ruiz-Duenas F.J."/>
            <person name="Barrasa J.M."/>
            <person name="Sanchez-Garcia M."/>
            <person name="Camarero S."/>
            <person name="Miyauchi S."/>
            <person name="Serrano A."/>
            <person name="Linde D."/>
            <person name="Babiker R."/>
            <person name="Drula E."/>
            <person name="Ayuso-Fernandez I."/>
            <person name="Pacheco R."/>
            <person name="Padilla G."/>
            <person name="Ferreira P."/>
            <person name="Barriuso J."/>
            <person name="Kellner H."/>
            <person name="Castanera R."/>
            <person name="Alfaro M."/>
            <person name="Ramirez L."/>
            <person name="Pisabarro A.G."/>
            <person name="Kuo A."/>
            <person name="Tritt A."/>
            <person name="Lipzen A."/>
            <person name="He G."/>
            <person name="Yan M."/>
            <person name="Ng V."/>
            <person name="Cullen D."/>
            <person name="Martin F."/>
            <person name="Rosso M.-N."/>
            <person name="Henrissat B."/>
            <person name="Hibbett D."/>
            <person name="Martinez A.T."/>
            <person name="Grigoriev I.V."/>
        </authorList>
    </citation>
    <scope>NUCLEOTIDE SEQUENCE</scope>
    <source>
        <strain evidence="5">CBS 506.95</strain>
    </source>
</reference>
<feature type="active site" description="Nucleophile" evidence="3">
    <location>
        <position position="305"/>
    </location>
</feature>
<dbReference type="PANTHER" id="PTHR31121:SF6">
    <property type="entry name" value="ALPHA-1,2 MANNOSYLTRANSFERASE KTR1"/>
    <property type="match status" value="1"/>
</dbReference>
<dbReference type="GO" id="GO:0000026">
    <property type="term" value="F:alpha-1,2-mannosyltransferase activity"/>
    <property type="evidence" value="ECO:0007669"/>
    <property type="project" value="TreeGrafter"/>
</dbReference>
<dbReference type="Pfam" id="PF01793">
    <property type="entry name" value="Glyco_transf_15"/>
    <property type="match status" value="2"/>
</dbReference>
<keyword evidence="4" id="KW-1133">Transmembrane helix</keyword>
<dbReference type="EMBL" id="MU157936">
    <property type="protein sequence ID" value="KAF9522713.1"/>
    <property type="molecule type" value="Genomic_DNA"/>
</dbReference>
<comment type="caution">
    <text evidence="5">The sequence shown here is derived from an EMBL/GenBank/DDBJ whole genome shotgun (WGS) entry which is preliminary data.</text>
</comment>
<proteinExistence type="inferred from homology"/>
<evidence type="ECO:0000256" key="2">
    <source>
        <dbReference type="ARBA" id="ARBA00022679"/>
    </source>
</evidence>
<feature type="transmembrane region" description="Helical" evidence="4">
    <location>
        <begin position="163"/>
        <end position="181"/>
    </location>
</feature>
<protein>
    <submittedName>
        <fullName evidence="5">Nucleotide-diphospho-sugar transferase</fullName>
    </submittedName>
</protein>
<dbReference type="AlphaFoldDB" id="A0A9P6E532"/>
<evidence type="ECO:0000256" key="4">
    <source>
        <dbReference type="SAM" id="Phobius"/>
    </source>
</evidence>
<keyword evidence="2 5" id="KW-0808">Transferase</keyword>
<dbReference type="GO" id="GO:0005794">
    <property type="term" value="C:Golgi apparatus"/>
    <property type="evidence" value="ECO:0007669"/>
    <property type="project" value="TreeGrafter"/>
</dbReference>
<dbReference type="InterPro" id="IPR002685">
    <property type="entry name" value="Glyco_trans_15"/>
</dbReference>
<evidence type="ECO:0000313" key="6">
    <source>
        <dbReference type="Proteomes" id="UP000807306"/>
    </source>
</evidence>
<keyword evidence="6" id="KW-1185">Reference proteome</keyword>
<dbReference type="GO" id="GO:0000032">
    <property type="term" value="P:cell wall mannoprotein biosynthetic process"/>
    <property type="evidence" value="ECO:0007669"/>
    <property type="project" value="TreeGrafter"/>
</dbReference>
<feature type="transmembrane region" description="Helical" evidence="4">
    <location>
        <begin position="26"/>
        <end position="43"/>
    </location>
</feature>
<evidence type="ECO:0000256" key="1">
    <source>
        <dbReference type="ARBA" id="ARBA00007677"/>
    </source>
</evidence>
<gene>
    <name evidence="5" type="ORF">CPB83DRAFT_911139</name>
</gene>
<dbReference type="Proteomes" id="UP000807306">
    <property type="component" value="Unassembled WGS sequence"/>
</dbReference>
<sequence length="410" mass="47764">MPAGMYGHGRNYTSLRMMRNKQNPCFLYLLFAIIITLLFVFRARQRPGIDTTLPITTSYRMHNHPSPLGRRANATILILARNSELAGVISSVKQLEDRWNKKFHYPYVFLNDEPFDANFKRRLKDLTDSQIEFGLIPIPDWVQPDWIDESIASKNREILAKQGVLYGGASITFASFLYLAVQAGSLSGTYVPSAFLKTSSNRRAQFFYRHELLTKYQFYWRVEPDVTYYCDIEYDPFLVMQDQDKLYGFTIALTEYKQTIPTLWKSVKDFMREYPQYVSPHNALDFISDDGGNSYNTCHFWSNFEIANMDLWRGEAYTKFFNFLDKKGGFHYERWGDAPVHSIAVSLLARRDQIHYFSDIGYKHDVLSNCPQGEQHRRGKCWCNPQSSHQVTNGVLEPSSCLAKYENLFR</sequence>
<dbReference type="GO" id="GO:0006487">
    <property type="term" value="P:protein N-linked glycosylation"/>
    <property type="evidence" value="ECO:0007669"/>
    <property type="project" value="TreeGrafter"/>
</dbReference>
<comment type="similarity">
    <text evidence="1">Belongs to the glycosyltransferase 15 family.</text>
</comment>
<dbReference type="InterPro" id="IPR029044">
    <property type="entry name" value="Nucleotide-diphossugar_trans"/>
</dbReference>
<dbReference type="SUPFAM" id="SSF53448">
    <property type="entry name" value="Nucleotide-diphospho-sugar transferases"/>
    <property type="match status" value="1"/>
</dbReference>
<evidence type="ECO:0000313" key="5">
    <source>
        <dbReference type="EMBL" id="KAF9522713.1"/>
    </source>
</evidence>
<dbReference type="PIRSF" id="PIRSF018153">
    <property type="entry name" value="Glyco_trans_15"/>
    <property type="match status" value="1"/>
</dbReference>
<accession>A0A9P6E532</accession>
<name>A0A9P6E532_9AGAR</name>
<dbReference type="OrthoDB" id="439943at2759"/>
<keyword evidence="4" id="KW-0472">Membrane</keyword>
<evidence type="ECO:0000256" key="3">
    <source>
        <dbReference type="PIRSR" id="PIRSR018153-1"/>
    </source>
</evidence>
<organism evidence="5 6">
    <name type="scientific">Crepidotus variabilis</name>
    <dbReference type="NCBI Taxonomy" id="179855"/>
    <lineage>
        <taxon>Eukaryota</taxon>
        <taxon>Fungi</taxon>
        <taxon>Dikarya</taxon>
        <taxon>Basidiomycota</taxon>
        <taxon>Agaricomycotina</taxon>
        <taxon>Agaricomycetes</taxon>
        <taxon>Agaricomycetidae</taxon>
        <taxon>Agaricales</taxon>
        <taxon>Agaricineae</taxon>
        <taxon>Crepidotaceae</taxon>
        <taxon>Crepidotus</taxon>
    </lineage>
</organism>
<keyword evidence="4" id="KW-0812">Transmembrane</keyword>
<dbReference type="GO" id="GO:0016020">
    <property type="term" value="C:membrane"/>
    <property type="evidence" value="ECO:0007669"/>
    <property type="project" value="InterPro"/>
</dbReference>
<dbReference type="PANTHER" id="PTHR31121">
    <property type="entry name" value="ALPHA-1,2 MANNOSYLTRANSFERASE KTR1"/>
    <property type="match status" value="1"/>
</dbReference>